<evidence type="ECO:0000313" key="3">
    <source>
        <dbReference type="Proteomes" id="UP001642260"/>
    </source>
</evidence>
<keyword evidence="3" id="KW-1185">Reference proteome</keyword>
<feature type="compositionally biased region" description="Basic and acidic residues" evidence="1">
    <location>
        <begin position="1"/>
        <end position="11"/>
    </location>
</feature>
<feature type="region of interest" description="Disordered" evidence="1">
    <location>
        <begin position="67"/>
        <end position="89"/>
    </location>
</feature>
<accession>A0ABC8J588</accession>
<proteinExistence type="predicted"/>
<dbReference type="EMBL" id="CAKOAT010078933">
    <property type="protein sequence ID" value="CAH8313423.1"/>
    <property type="molecule type" value="Genomic_DNA"/>
</dbReference>
<name>A0ABC8J588_ERUVS</name>
<evidence type="ECO:0000256" key="1">
    <source>
        <dbReference type="SAM" id="MobiDB-lite"/>
    </source>
</evidence>
<reference evidence="2 3" key="1">
    <citation type="submission" date="2022-03" db="EMBL/GenBank/DDBJ databases">
        <authorList>
            <person name="Macdonald S."/>
            <person name="Ahmed S."/>
            <person name="Newling K."/>
        </authorList>
    </citation>
    <scope>NUCLEOTIDE SEQUENCE [LARGE SCALE GENOMIC DNA]</scope>
</reference>
<comment type="caution">
    <text evidence="2">The sequence shown here is derived from an EMBL/GenBank/DDBJ whole genome shotgun (WGS) entry which is preliminary data.</text>
</comment>
<dbReference type="AlphaFoldDB" id="A0ABC8J588"/>
<evidence type="ECO:0000313" key="2">
    <source>
        <dbReference type="EMBL" id="CAH8313423.1"/>
    </source>
</evidence>
<sequence>MGYSCKLDRRGIQVNGESGDPGKRKSYLPLEKQILITRNEKSTLSTERAASVAEEYEAAGREVLVDDEDDDGWLATHGKPKDKGNEDENLPFMYAPLDTNEKSGIRSIPAYFGAEKEDDDISDMEEFDEADNVVGMIRCVSFVHWSLMNAF</sequence>
<organism evidence="2 3">
    <name type="scientific">Eruca vesicaria subsp. sativa</name>
    <name type="common">Garden rocket</name>
    <name type="synonym">Eruca sativa</name>
    <dbReference type="NCBI Taxonomy" id="29727"/>
    <lineage>
        <taxon>Eukaryota</taxon>
        <taxon>Viridiplantae</taxon>
        <taxon>Streptophyta</taxon>
        <taxon>Embryophyta</taxon>
        <taxon>Tracheophyta</taxon>
        <taxon>Spermatophyta</taxon>
        <taxon>Magnoliopsida</taxon>
        <taxon>eudicotyledons</taxon>
        <taxon>Gunneridae</taxon>
        <taxon>Pentapetalae</taxon>
        <taxon>rosids</taxon>
        <taxon>malvids</taxon>
        <taxon>Brassicales</taxon>
        <taxon>Brassicaceae</taxon>
        <taxon>Brassiceae</taxon>
        <taxon>Eruca</taxon>
    </lineage>
</organism>
<protein>
    <submittedName>
        <fullName evidence="2">Uncharacterized protein</fullName>
    </submittedName>
</protein>
<dbReference type="Proteomes" id="UP001642260">
    <property type="component" value="Unassembled WGS sequence"/>
</dbReference>
<gene>
    <name evidence="2" type="ORF">ERUC_LOCUS6847</name>
</gene>
<feature type="region of interest" description="Disordered" evidence="1">
    <location>
        <begin position="1"/>
        <end position="25"/>
    </location>
</feature>